<proteinExistence type="predicted"/>
<reference evidence="1" key="1">
    <citation type="journal article" date="2015" name="Nature">
        <title>Complex archaea that bridge the gap between prokaryotes and eukaryotes.</title>
        <authorList>
            <person name="Spang A."/>
            <person name="Saw J.H."/>
            <person name="Jorgensen S.L."/>
            <person name="Zaremba-Niedzwiedzka K."/>
            <person name="Martijn J."/>
            <person name="Lind A.E."/>
            <person name="van Eijk R."/>
            <person name="Schleper C."/>
            <person name="Guy L."/>
            <person name="Ettema T.J."/>
        </authorList>
    </citation>
    <scope>NUCLEOTIDE SEQUENCE</scope>
</reference>
<protein>
    <recommendedName>
        <fullName evidence="2">Exostosin GT47 domain-containing protein</fullName>
    </recommendedName>
</protein>
<dbReference type="AlphaFoldDB" id="A0A0F9G5B9"/>
<gene>
    <name evidence="1" type="ORF">LCGC14_2225150</name>
</gene>
<organism evidence="1">
    <name type="scientific">marine sediment metagenome</name>
    <dbReference type="NCBI Taxonomy" id="412755"/>
    <lineage>
        <taxon>unclassified sequences</taxon>
        <taxon>metagenomes</taxon>
        <taxon>ecological metagenomes</taxon>
    </lineage>
</organism>
<accession>A0A0F9G5B9</accession>
<evidence type="ECO:0000313" key="1">
    <source>
        <dbReference type="EMBL" id="KKL58462.1"/>
    </source>
</evidence>
<comment type="caution">
    <text evidence="1">The sequence shown here is derived from an EMBL/GenBank/DDBJ whole genome shotgun (WGS) entry which is preliminary data.</text>
</comment>
<evidence type="ECO:0008006" key="2">
    <source>
        <dbReference type="Google" id="ProtNLM"/>
    </source>
</evidence>
<sequence length="288" mass="32199">MGAAMIVWRSFIDSPDAMYWDQSMIADLLVGIDYPEILVTPGHWREGSKINDFLDKPTLVMITSDEEGECPFWEVDYPVWKMTPDLSLAYRPDRAVPLGYTPHTRPALFELGMPSKVSTKGSWFFAGQVTNSRRDSAMEALRKAPYGELIETESFTAGVSTTDYMKKMWEASWVPCPAGNVRPATFRMWEALEAGAVPILDATSPAGDQGYWPFVLGDHPFTVLADWSQVGEVMSGKVPLVGPWYSAFKAKFKRDIWDAWRSIASEPKLAPIKRITTIVTASPIPSHP</sequence>
<feature type="non-terminal residue" evidence="1">
    <location>
        <position position="288"/>
    </location>
</feature>
<name>A0A0F9G5B9_9ZZZZ</name>
<dbReference type="EMBL" id="LAZR01029817">
    <property type="protein sequence ID" value="KKL58462.1"/>
    <property type="molecule type" value="Genomic_DNA"/>
</dbReference>